<protein>
    <submittedName>
        <fullName evidence="1">Putative ovule protein</fullName>
    </submittedName>
</protein>
<reference evidence="1" key="1">
    <citation type="submission" date="2015-12" db="EMBL/GenBank/DDBJ databases">
        <title>Gene expression during late stages of embryo sac development: a critical building block for successful pollen-pistil interactions.</title>
        <authorList>
            <person name="Liu Y."/>
            <person name="Joly V."/>
            <person name="Sabar M."/>
            <person name="Matton D.P."/>
        </authorList>
    </citation>
    <scope>NUCLEOTIDE SEQUENCE</scope>
</reference>
<evidence type="ECO:0000313" key="1">
    <source>
        <dbReference type="EMBL" id="JAP27940.1"/>
    </source>
</evidence>
<sequence length="108" mass="12504">MTKIATLSYSWIHHFVRCISRIHHFTGCISWVHHLTRCIGTYAMYLDVEQTYFTTSQVKAAATLGEIHMSAFGRSGGIVICFPPTWRGKWWIVVTKWSLVDLKKLMKN</sequence>
<proteinExistence type="predicted"/>
<name>A0A0V0I5V7_SOLCH</name>
<dbReference type="EMBL" id="GEDG01010639">
    <property type="protein sequence ID" value="JAP27940.1"/>
    <property type="molecule type" value="Transcribed_RNA"/>
</dbReference>
<organism evidence="1">
    <name type="scientific">Solanum chacoense</name>
    <name type="common">Chaco potato</name>
    <dbReference type="NCBI Taxonomy" id="4108"/>
    <lineage>
        <taxon>Eukaryota</taxon>
        <taxon>Viridiplantae</taxon>
        <taxon>Streptophyta</taxon>
        <taxon>Embryophyta</taxon>
        <taxon>Tracheophyta</taxon>
        <taxon>Spermatophyta</taxon>
        <taxon>Magnoliopsida</taxon>
        <taxon>eudicotyledons</taxon>
        <taxon>Gunneridae</taxon>
        <taxon>Pentapetalae</taxon>
        <taxon>asterids</taxon>
        <taxon>lamiids</taxon>
        <taxon>Solanales</taxon>
        <taxon>Solanaceae</taxon>
        <taxon>Solanoideae</taxon>
        <taxon>Solaneae</taxon>
        <taxon>Solanum</taxon>
    </lineage>
</organism>
<dbReference type="AlphaFoldDB" id="A0A0V0I5V7"/>
<accession>A0A0V0I5V7</accession>